<dbReference type="Gramene" id="mRNA:HanXRQr2_Chr06g0269071">
    <property type="protein sequence ID" value="CDS:HanXRQr2_Chr06g0269071.1"/>
    <property type="gene ID" value="HanXRQr2_Chr06g0269071"/>
</dbReference>
<evidence type="ECO:0000313" key="1">
    <source>
        <dbReference type="EMBL" id="KAF5803246.1"/>
    </source>
</evidence>
<gene>
    <name evidence="1" type="ORF">HanXRQr2_Chr06g0269071</name>
</gene>
<sequence length="81" mass="9965">MNRNMDTDVKCIAQSSSSWRKNLQRIHKSKYRSYHCTFRKGSGYTCWYHRHRKPRTNRNGWYCDRIHNRSRTTHNNHSTSY</sequence>
<comment type="caution">
    <text evidence="1">The sequence shown here is derived from an EMBL/GenBank/DDBJ whole genome shotgun (WGS) entry which is preliminary data.</text>
</comment>
<reference evidence="1" key="2">
    <citation type="submission" date="2020-06" db="EMBL/GenBank/DDBJ databases">
        <title>Helianthus annuus Genome sequencing and assembly Release 2.</title>
        <authorList>
            <person name="Gouzy J."/>
            <person name="Langlade N."/>
            <person name="Munos S."/>
        </authorList>
    </citation>
    <scope>NUCLEOTIDE SEQUENCE</scope>
    <source>
        <tissue evidence="1">Leaves</tissue>
    </source>
</reference>
<dbReference type="AlphaFoldDB" id="A0A9K3IUA5"/>
<name>A0A9K3IUA5_HELAN</name>
<dbReference type="Proteomes" id="UP000215914">
    <property type="component" value="Unassembled WGS sequence"/>
</dbReference>
<evidence type="ECO:0000313" key="2">
    <source>
        <dbReference type="Proteomes" id="UP000215914"/>
    </source>
</evidence>
<dbReference type="EMBL" id="MNCJ02000321">
    <property type="protein sequence ID" value="KAF5803246.1"/>
    <property type="molecule type" value="Genomic_DNA"/>
</dbReference>
<accession>A0A9K3IUA5</accession>
<protein>
    <submittedName>
        <fullName evidence="1">Uncharacterized protein</fullName>
    </submittedName>
</protein>
<keyword evidence="2" id="KW-1185">Reference proteome</keyword>
<organism evidence="1 2">
    <name type="scientific">Helianthus annuus</name>
    <name type="common">Common sunflower</name>
    <dbReference type="NCBI Taxonomy" id="4232"/>
    <lineage>
        <taxon>Eukaryota</taxon>
        <taxon>Viridiplantae</taxon>
        <taxon>Streptophyta</taxon>
        <taxon>Embryophyta</taxon>
        <taxon>Tracheophyta</taxon>
        <taxon>Spermatophyta</taxon>
        <taxon>Magnoliopsida</taxon>
        <taxon>eudicotyledons</taxon>
        <taxon>Gunneridae</taxon>
        <taxon>Pentapetalae</taxon>
        <taxon>asterids</taxon>
        <taxon>campanulids</taxon>
        <taxon>Asterales</taxon>
        <taxon>Asteraceae</taxon>
        <taxon>Asteroideae</taxon>
        <taxon>Heliantheae alliance</taxon>
        <taxon>Heliantheae</taxon>
        <taxon>Helianthus</taxon>
    </lineage>
</organism>
<reference evidence="1" key="1">
    <citation type="journal article" date="2017" name="Nature">
        <title>The sunflower genome provides insights into oil metabolism, flowering and Asterid evolution.</title>
        <authorList>
            <person name="Badouin H."/>
            <person name="Gouzy J."/>
            <person name="Grassa C.J."/>
            <person name="Murat F."/>
            <person name="Staton S.E."/>
            <person name="Cottret L."/>
            <person name="Lelandais-Briere C."/>
            <person name="Owens G.L."/>
            <person name="Carrere S."/>
            <person name="Mayjonade B."/>
            <person name="Legrand L."/>
            <person name="Gill N."/>
            <person name="Kane N.C."/>
            <person name="Bowers J.E."/>
            <person name="Hubner S."/>
            <person name="Bellec A."/>
            <person name="Berard A."/>
            <person name="Berges H."/>
            <person name="Blanchet N."/>
            <person name="Boniface M.C."/>
            <person name="Brunel D."/>
            <person name="Catrice O."/>
            <person name="Chaidir N."/>
            <person name="Claudel C."/>
            <person name="Donnadieu C."/>
            <person name="Faraut T."/>
            <person name="Fievet G."/>
            <person name="Helmstetter N."/>
            <person name="King M."/>
            <person name="Knapp S.J."/>
            <person name="Lai Z."/>
            <person name="Le Paslier M.C."/>
            <person name="Lippi Y."/>
            <person name="Lorenzon L."/>
            <person name="Mandel J.R."/>
            <person name="Marage G."/>
            <person name="Marchand G."/>
            <person name="Marquand E."/>
            <person name="Bret-Mestries E."/>
            <person name="Morien E."/>
            <person name="Nambeesan S."/>
            <person name="Nguyen T."/>
            <person name="Pegot-Espagnet P."/>
            <person name="Pouilly N."/>
            <person name="Raftis F."/>
            <person name="Sallet E."/>
            <person name="Schiex T."/>
            <person name="Thomas J."/>
            <person name="Vandecasteele C."/>
            <person name="Vares D."/>
            <person name="Vear F."/>
            <person name="Vautrin S."/>
            <person name="Crespi M."/>
            <person name="Mangin B."/>
            <person name="Burke J.M."/>
            <person name="Salse J."/>
            <person name="Munos S."/>
            <person name="Vincourt P."/>
            <person name="Rieseberg L.H."/>
            <person name="Langlade N.B."/>
        </authorList>
    </citation>
    <scope>NUCLEOTIDE SEQUENCE</scope>
    <source>
        <tissue evidence="1">Leaves</tissue>
    </source>
</reference>
<proteinExistence type="predicted"/>